<dbReference type="InterPro" id="IPR042095">
    <property type="entry name" value="SUMF_sf"/>
</dbReference>
<evidence type="ECO:0000259" key="1">
    <source>
        <dbReference type="Pfam" id="PF03781"/>
    </source>
</evidence>
<dbReference type="InterPro" id="IPR016187">
    <property type="entry name" value="CTDL_fold"/>
</dbReference>
<keyword evidence="3" id="KW-1185">Reference proteome</keyword>
<dbReference type="Pfam" id="PF03781">
    <property type="entry name" value="FGE-sulfatase"/>
    <property type="match status" value="1"/>
</dbReference>
<protein>
    <submittedName>
        <fullName evidence="2">Formylglycine-generating enzyme required for sulfatase activity</fullName>
    </submittedName>
</protein>
<comment type="caution">
    <text evidence="2">The sequence shown here is derived from an EMBL/GenBank/DDBJ whole genome shotgun (WGS) entry which is preliminary data.</text>
</comment>
<name>A0A395JQB4_9GAMM</name>
<accession>A0A395JQB4</accession>
<dbReference type="GO" id="GO:0120147">
    <property type="term" value="F:formylglycine-generating oxidase activity"/>
    <property type="evidence" value="ECO:0007669"/>
    <property type="project" value="TreeGrafter"/>
</dbReference>
<dbReference type="Proteomes" id="UP000253083">
    <property type="component" value="Unassembled WGS sequence"/>
</dbReference>
<dbReference type="InterPro" id="IPR051043">
    <property type="entry name" value="Sulfatase_Mod_Factor_Kinase"/>
</dbReference>
<sequence length="387" mass="42509">MCWISAQSLTVDGYLALWLLGARVIRCRRYELVPKTNKYRPYTAEKMKPRKLAIHAKTQTALLALIMMLIGQTALAHNKVVVIPMAGDDIPAISHPVATTVTNSIGMQFNELPAGSFTMGSPVNEPGRYGVESEHMVTLTKAFKMQITEVTNAQWNDVIVDSALGANPSTSNPGDNTHPVENVNWYDALYFANRLSLDEGRSVCYTFSGVSGTPGSGAFAITTVSQNTSCTGYRLATEAEWEYAARAGTTKAYANPIMFDDSDTQTNDGFNRNLHAMGWYSYNDEMENASGVTAYGQGTKPVAQKQANSWGLYDMHGNVFEWNWDAYEPYSGDVTDPSGPASGDDRVIRGGAWNSIARATRSGYRNNYFLSSRANHIGFRLVLSHVQ</sequence>
<organism evidence="2 3">
    <name type="scientific">Arenicella xantha</name>
    <dbReference type="NCBI Taxonomy" id="644221"/>
    <lineage>
        <taxon>Bacteria</taxon>
        <taxon>Pseudomonadati</taxon>
        <taxon>Pseudomonadota</taxon>
        <taxon>Gammaproteobacteria</taxon>
        <taxon>Arenicellales</taxon>
        <taxon>Arenicellaceae</taxon>
        <taxon>Arenicella</taxon>
    </lineage>
</organism>
<evidence type="ECO:0000313" key="2">
    <source>
        <dbReference type="EMBL" id="RBP53543.1"/>
    </source>
</evidence>
<dbReference type="PANTHER" id="PTHR23150:SF19">
    <property type="entry name" value="FORMYLGLYCINE-GENERATING ENZYME"/>
    <property type="match status" value="1"/>
</dbReference>
<gene>
    <name evidence="2" type="ORF">DFR28_101930</name>
</gene>
<dbReference type="OrthoDB" id="9768004at2"/>
<feature type="domain" description="Sulfatase-modifying factor enzyme-like" evidence="1">
    <location>
        <begin position="112"/>
        <end position="382"/>
    </location>
</feature>
<evidence type="ECO:0000313" key="3">
    <source>
        <dbReference type="Proteomes" id="UP000253083"/>
    </source>
</evidence>
<dbReference type="PANTHER" id="PTHR23150">
    <property type="entry name" value="SULFATASE MODIFYING FACTOR 1, 2"/>
    <property type="match status" value="1"/>
</dbReference>
<dbReference type="EMBL" id="QNRT01000001">
    <property type="protein sequence ID" value="RBP53543.1"/>
    <property type="molecule type" value="Genomic_DNA"/>
</dbReference>
<dbReference type="InParanoid" id="A0A395JQB4"/>
<dbReference type="Gene3D" id="3.90.1580.10">
    <property type="entry name" value="paralog of FGE (formylglycine-generating enzyme)"/>
    <property type="match status" value="1"/>
</dbReference>
<dbReference type="AlphaFoldDB" id="A0A395JQB4"/>
<dbReference type="SUPFAM" id="SSF56436">
    <property type="entry name" value="C-type lectin-like"/>
    <property type="match status" value="1"/>
</dbReference>
<reference evidence="2 3" key="1">
    <citation type="submission" date="2018-06" db="EMBL/GenBank/DDBJ databases">
        <title>Genomic Encyclopedia of Type Strains, Phase IV (KMG-IV): sequencing the most valuable type-strain genomes for metagenomic binning, comparative biology and taxonomic classification.</title>
        <authorList>
            <person name="Goeker M."/>
        </authorList>
    </citation>
    <scope>NUCLEOTIDE SEQUENCE [LARGE SCALE GENOMIC DNA]</scope>
    <source>
        <strain evidence="2 3">DSM 24032</strain>
    </source>
</reference>
<proteinExistence type="predicted"/>
<dbReference type="InterPro" id="IPR005532">
    <property type="entry name" value="SUMF_dom"/>
</dbReference>